<dbReference type="InterPro" id="IPR002293">
    <property type="entry name" value="AA/rel_permease1"/>
</dbReference>
<comment type="caution">
    <text evidence="8">The sequence shown here is derived from an EMBL/GenBank/DDBJ whole genome shotgun (WGS) entry which is preliminary data.</text>
</comment>
<feature type="transmembrane region" description="Helical" evidence="7">
    <location>
        <begin position="417"/>
        <end position="438"/>
    </location>
</feature>
<keyword evidence="2" id="KW-0813">Transport</keyword>
<feature type="transmembrane region" description="Helical" evidence="7">
    <location>
        <begin position="198"/>
        <end position="221"/>
    </location>
</feature>
<keyword evidence="3 7" id="KW-0812">Transmembrane</keyword>
<dbReference type="EMBL" id="CAUYUE010000009">
    <property type="protein sequence ID" value="CAK0783725.1"/>
    <property type="molecule type" value="Genomic_DNA"/>
</dbReference>
<evidence type="ECO:0000313" key="8">
    <source>
        <dbReference type="EMBL" id="CAK0783725.1"/>
    </source>
</evidence>
<evidence type="ECO:0008006" key="10">
    <source>
        <dbReference type="Google" id="ProtNLM"/>
    </source>
</evidence>
<evidence type="ECO:0000256" key="1">
    <source>
        <dbReference type="ARBA" id="ARBA00004141"/>
    </source>
</evidence>
<comment type="subcellular location">
    <subcellularLocation>
        <location evidence="1">Membrane</location>
        <topology evidence="1">Multi-pass membrane protein</topology>
    </subcellularLocation>
</comment>
<evidence type="ECO:0000256" key="2">
    <source>
        <dbReference type="ARBA" id="ARBA00022448"/>
    </source>
</evidence>
<feature type="transmembrane region" description="Helical" evidence="7">
    <location>
        <begin position="393"/>
        <end position="411"/>
    </location>
</feature>
<sequence length="699" mass="75358">MPPNEKATCASGKALCVELGKNPAMDSGEIRIRQLGYKQELRRNFTLVSNASIGFTAISILTGITGSFGIGWNNGGPVSILWGWVICSAMSLCVAACMAEITSSLPISGGPYYWSVELAKDTYLSSAFAGWITGWLNLLGQVALTASVDSSLANHISAMWVIYNGHVFSQEELLLCYAVCLVLHGFINMMSAHGIARFMAFSGAYQLVAAVAVIVLIPIIAPQHQSPEFVFRSFEDTTQTTGAPSTPYLFIVGMLLSQYTLTGYDACGHVSEETKSADWTSAWGMLMAVFMSVVLGLGYVISLLFSIQDRDSLTTGAVNGYVAGQIYYDAIMARFASTNVVIGIMTLPALAMFFCGASCVTSNSRMLWSFSRDGGIPFHRLWSAINRTSGTPILAVWAMVTFAFLLGLPMLHSTAAFQAVTSISTIGLYISYGIPILMRLINGKRFEPGPFNLGRYGPVIGSVAVMWVIFITAAFVLPQTFPVTVNTLNYAGVAVGIVMLAALLFWFLPFGLGARRWFRGEIKTAKIPFDSEGLGGTPKIAEVSLRDMHHVTRASNSQSSLSSMGSRMLASTKLTLLDLIHQYKASRASSSDAAAVQQRRKVTFPIRPLRVQDSSSERAKGTFQEDKEAGATLYAGKQPSLEKQSSPEPNFGIARVPNMPSPGSRLPPLAPQSSGRPRQAPEDFLHLFGKQGGKPSASS</sequence>
<feature type="transmembrane region" description="Helical" evidence="7">
    <location>
        <begin position="490"/>
        <end position="513"/>
    </location>
</feature>
<dbReference type="PROSITE" id="PS00218">
    <property type="entry name" value="AMINO_ACID_PERMEASE_1"/>
    <property type="match status" value="1"/>
</dbReference>
<evidence type="ECO:0000256" key="6">
    <source>
        <dbReference type="SAM" id="MobiDB-lite"/>
    </source>
</evidence>
<organism evidence="8 9">
    <name type="scientific">Coccomyxa viridis</name>
    <dbReference type="NCBI Taxonomy" id="1274662"/>
    <lineage>
        <taxon>Eukaryota</taxon>
        <taxon>Viridiplantae</taxon>
        <taxon>Chlorophyta</taxon>
        <taxon>core chlorophytes</taxon>
        <taxon>Trebouxiophyceae</taxon>
        <taxon>Trebouxiophyceae incertae sedis</taxon>
        <taxon>Coccomyxaceae</taxon>
        <taxon>Coccomyxa</taxon>
    </lineage>
</organism>
<feature type="transmembrane region" description="Helical" evidence="7">
    <location>
        <begin position="282"/>
        <end position="305"/>
    </location>
</feature>
<keyword evidence="5 7" id="KW-0472">Membrane</keyword>
<feature type="transmembrane region" description="Helical" evidence="7">
    <location>
        <begin position="459"/>
        <end position="478"/>
    </location>
</feature>
<dbReference type="GO" id="GO:0016020">
    <property type="term" value="C:membrane"/>
    <property type="evidence" value="ECO:0007669"/>
    <property type="project" value="UniProtKB-SubCell"/>
</dbReference>
<protein>
    <recommendedName>
        <fullName evidence="10">Amino acid transporter</fullName>
    </recommendedName>
</protein>
<gene>
    <name evidence="8" type="ORF">CVIRNUC_006924</name>
</gene>
<dbReference type="PANTHER" id="PTHR45649">
    <property type="entry name" value="AMINO-ACID PERMEASE BAT1"/>
    <property type="match status" value="1"/>
</dbReference>
<feature type="transmembrane region" description="Helical" evidence="7">
    <location>
        <begin position="82"/>
        <end position="102"/>
    </location>
</feature>
<evidence type="ECO:0000313" key="9">
    <source>
        <dbReference type="Proteomes" id="UP001314263"/>
    </source>
</evidence>
<accession>A0AAV1ICH7</accession>
<dbReference type="Pfam" id="PF13520">
    <property type="entry name" value="AA_permease_2"/>
    <property type="match status" value="1"/>
</dbReference>
<evidence type="ECO:0000256" key="3">
    <source>
        <dbReference type="ARBA" id="ARBA00022692"/>
    </source>
</evidence>
<feature type="transmembrane region" description="Helical" evidence="7">
    <location>
        <begin position="123"/>
        <end position="147"/>
    </location>
</feature>
<dbReference type="Proteomes" id="UP001314263">
    <property type="component" value="Unassembled WGS sequence"/>
</dbReference>
<dbReference type="Gene3D" id="1.20.1740.10">
    <property type="entry name" value="Amino acid/polyamine transporter I"/>
    <property type="match status" value="1"/>
</dbReference>
<feature type="compositionally biased region" description="Basic and acidic residues" evidence="6">
    <location>
        <begin position="615"/>
        <end position="629"/>
    </location>
</feature>
<dbReference type="PANTHER" id="PTHR45649:SF26">
    <property type="entry name" value="OS04G0435100 PROTEIN"/>
    <property type="match status" value="1"/>
</dbReference>
<dbReference type="AlphaFoldDB" id="A0AAV1ICH7"/>
<feature type="transmembrane region" description="Helical" evidence="7">
    <location>
        <begin position="47"/>
        <end position="70"/>
    </location>
</feature>
<dbReference type="GO" id="GO:0022857">
    <property type="term" value="F:transmembrane transporter activity"/>
    <property type="evidence" value="ECO:0007669"/>
    <property type="project" value="InterPro"/>
</dbReference>
<proteinExistence type="predicted"/>
<reference evidence="8 9" key="1">
    <citation type="submission" date="2023-10" db="EMBL/GenBank/DDBJ databases">
        <authorList>
            <person name="Maclean D."/>
            <person name="Macfadyen A."/>
        </authorList>
    </citation>
    <scope>NUCLEOTIDE SEQUENCE [LARGE SCALE GENOMIC DNA]</scope>
</reference>
<evidence type="ECO:0000256" key="4">
    <source>
        <dbReference type="ARBA" id="ARBA00022989"/>
    </source>
</evidence>
<evidence type="ECO:0000256" key="7">
    <source>
        <dbReference type="SAM" id="Phobius"/>
    </source>
</evidence>
<keyword evidence="9" id="KW-1185">Reference proteome</keyword>
<feature type="transmembrane region" description="Helical" evidence="7">
    <location>
        <begin position="340"/>
        <end position="362"/>
    </location>
</feature>
<name>A0AAV1ICH7_9CHLO</name>
<keyword evidence="4 7" id="KW-1133">Transmembrane helix</keyword>
<dbReference type="GO" id="GO:0006865">
    <property type="term" value="P:amino acid transport"/>
    <property type="evidence" value="ECO:0007669"/>
    <property type="project" value="InterPro"/>
</dbReference>
<feature type="transmembrane region" description="Helical" evidence="7">
    <location>
        <begin position="167"/>
        <end position="186"/>
    </location>
</feature>
<evidence type="ECO:0000256" key="5">
    <source>
        <dbReference type="ARBA" id="ARBA00023136"/>
    </source>
</evidence>
<feature type="region of interest" description="Disordered" evidence="6">
    <location>
        <begin position="606"/>
        <end position="699"/>
    </location>
</feature>
<dbReference type="InterPro" id="IPR004840">
    <property type="entry name" value="Amino_acid_permease_CS"/>
</dbReference>